<proteinExistence type="predicted"/>
<dbReference type="Proteomes" id="UP000253065">
    <property type="component" value="Unassembled WGS sequence"/>
</dbReference>
<gene>
    <name evidence="5" type="ORF">DET51_105253</name>
    <name evidence="4" type="ORF">DET64_105254</name>
    <name evidence="3" type="ORF">F6453_0975</name>
</gene>
<dbReference type="Pfam" id="PF07331">
    <property type="entry name" value="TctB"/>
    <property type="match status" value="1"/>
</dbReference>
<dbReference type="AlphaFoldDB" id="A0A368V105"/>
<dbReference type="EMBL" id="QPJB01000005">
    <property type="protein sequence ID" value="RCW34877.1"/>
    <property type="molecule type" value="Genomic_DNA"/>
</dbReference>
<feature type="transmembrane region" description="Helical" evidence="1">
    <location>
        <begin position="24"/>
        <end position="45"/>
    </location>
</feature>
<feature type="transmembrane region" description="Helical" evidence="1">
    <location>
        <begin position="65"/>
        <end position="83"/>
    </location>
</feature>
<reference evidence="3 8" key="2">
    <citation type="submission" date="2019-10" db="EMBL/GenBank/DDBJ databases">
        <title>Draft genome sequence of Marinobacter hydrocarbonoclasticus NCT7M from the microbiome of the marine copepod.</title>
        <authorList>
            <person name="Nuttall R."/>
            <person name="Sharma G."/>
            <person name="Moisander P."/>
        </authorList>
    </citation>
    <scope>NUCLEOTIDE SEQUENCE [LARGE SCALE GENOMIC DNA]</scope>
    <source>
        <strain evidence="3 8">NCT7M</strain>
    </source>
</reference>
<name>A0A368V105_MARNT</name>
<keyword evidence="1" id="KW-1133">Transmembrane helix</keyword>
<evidence type="ECO:0000313" key="6">
    <source>
        <dbReference type="Proteomes" id="UP000252795"/>
    </source>
</evidence>
<evidence type="ECO:0000259" key="2">
    <source>
        <dbReference type="Pfam" id="PF07331"/>
    </source>
</evidence>
<dbReference type="RefSeq" id="WP_014421685.1">
    <property type="nucleotide sequence ID" value="NZ_CALIOX010000011.1"/>
</dbReference>
<dbReference type="EMBL" id="QNSA01000005">
    <property type="protein sequence ID" value="RBP74128.1"/>
    <property type="molecule type" value="Genomic_DNA"/>
</dbReference>
<evidence type="ECO:0000313" key="7">
    <source>
        <dbReference type="Proteomes" id="UP000253065"/>
    </source>
</evidence>
<organism evidence="5 6">
    <name type="scientific">Marinobacter nauticus</name>
    <name type="common">Marinobacter hydrocarbonoclasticus</name>
    <name type="synonym">Marinobacter aquaeolei</name>
    <dbReference type="NCBI Taxonomy" id="2743"/>
    <lineage>
        <taxon>Bacteria</taxon>
        <taxon>Pseudomonadati</taxon>
        <taxon>Pseudomonadota</taxon>
        <taxon>Gammaproteobacteria</taxon>
        <taxon>Pseudomonadales</taxon>
        <taxon>Marinobacteraceae</taxon>
        <taxon>Marinobacter</taxon>
    </lineage>
</organism>
<dbReference type="Proteomes" id="UP000469950">
    <property type="component" value="Unassembled WGS sequence"/>
</dbReference>
<dbReference type="GeneID" id="31821492"/>
<dbReference type="EMBL" id="WBMP01000003">
    <property type="protein sequence ID" value="KAE8546734.1"/>
    <property type="molecule type" value="Genomic_DNA"/>
</dbReference>
<keyword evidence="1" id="KW-0472">Membrane</keyword>
<evidence type="ECO:0000256" key="1">
    <source>
        <dbReference type="SAM" id="Phobius"/>
    </source>
</evidence>
<comment type="caution">
    <text evidence="5">The sequence shown here is derived from an EMBL/GenBank/DDBJ whole genome shotgun (WGS) entry which is preliminary data.</text>
</comment>
<feature type="domain" description="DUF1468" evidence="2">
    <location>
        <begin position="26"/>
        <end position="167"/>
    </location>
</feature>
<evidence type="ECO:0000313" key="3">
    <source>
        <dbReference type="EMBL" id="KAE8546734.1"/>
    </source>
</evidence>
<keyword evidence="1" id="KW-0812">Transmembrane</keyword>
<protein>
    <submittedName>
        <fullName evidence="4 5">Tricarboxylic transport membrane protein</fullName>
    </submittedName>
</protein>
<dbReference type="InterPro" id="IPR009936">
    <property type="entry name" value="DUF1468"/>
</dbReference>
<feature type="transmembrane region" description="Helical" evidence="1">
    <location>
        <begin position="103"/>
        <end position="135"/>
    </location>
</feature>
<keyword evidence="7" id="KW-1185">Reference proteome</keyword>
<reference evidence="5 6" key="1">
    <citation type="submission" date="2018-07" db="EMBL/GenBank/DDBJ databases">
        <title>Freshwater and sediment microbial communities from various areas in North America, analyzing microbe dynamics in response to fracking.</title>
        <authorList>
            <person name="Lamendella R."/>
        </authorList>
    </citation>
    <scope>NUCLEOTIDE SEQUENCE [LARGE SCALE GENOMIC DNA]</scope>
    <source>
        <strain evidence="5 6">114E</strain>
        <strain evidence="4 7">114E_o</strain>
    </source>
</reference>
<evidence type="ECO:0000313" key="5">
    <source>
        <dbReference type="EMBL" id="RCW34877.1"/>
    </source>
</evidence>
<evidence type="ECO:0000313" key="4">
    <source>
        <dbReference type="EMBL" id="RBP74128.1"/>
    </source>
</evidence>
<sequence>MELSDDQSTHTANDEYGRLNPNSLLGGLFFVVSLVFLFYVIPNYINLPPYMQHPLLSPRFLPQLAGWLVLILAFVLMVNGLLYPPKREEADELRQGVPVLRQVLMLAAGAIYAVFFEQFGAIGSGIFASVLLFMASGLKSAWIYVLAVLFPVVVSLLFIHVLNVPLPVGTLWEALLQF</sequence>
<accession>A0A368V105</accession>
<evidence type="ECO:0000313" key="8">
    <source>
        <dbReference type="Proteomes" id="UP000469950"/>
    </source>
</evidence>
<feature type="transmembrane region" description="Helical" evidence="1">
    <location>
        <begin position="141"/>
        <end position="162"/>
    </location>
</feature>
<dbReference type="Proteomes" id="UP000252795">
    <property type="component" value="Unassembled WGS sequence"/>
</dbReference>